<protein>
    <recommendedName>
        <fullName evidence="1">ATPase dynein-related AAA domain-containing protein</fullName>
    </recommendedName>
</protein>
<dbReference type="EMBL" id="NGKW01000005">
    <property type="protein sequence ID" value="OTN93076.1"/>
    <property type="molecule type" value="Genomic_DNA"/>
</dbReference>
<dbReference type="AlphaFoldDB" id="A0A242BC45"/>
<dbReference type="InterPro" id="IPR027417">
    <property type="entry name" value="P-loop_NTPase"/>
</dbReference>
<dbReference type="PANTHER" id="PTHR37291">
    <property type="entry name" value="5-METHYLCYTOSINE-SPECIFIC RESTRICTION ENZYME B"/>
    <property type="match status" value="1"/>
</dbReference>
<name>A0A242BC45_ENTFC</name>
<feature type="domain" description="ATPase dynein-related AAA" evidence="1">
    <location>
        <begin position="471"/>
        <end position="552"/>
    </location>
</feature>
<sequence length="659" mass="75431">MVQQDTSLEEGSLSNFSKWYLKNKEELLKKAELWKKKNKSLANEFLDDWPLERLSTMSLDEYVTGKGSQNKSLCYEIEHGKYAKLYLGIKGGNAGKFGIYWSKKKQAYCDKNKEIILDEDIDEKFTNLKNDLITIIKAGIAQSFDDNAFTHNNSFYSRPAMVMKLLCVYSKETIFSGINMNKDKKEVWEKLVSSEKFGGVYKLNFDITTTISEKHPELDGELLSSILWDYRNTVVVTNNLSSNPKEEAKRMDTYQKHYSNQLLAAKNLILRGAPGTGKTFLANEMAADVVSNGRTTQINELSEDEKSRIGFVQFHPSYDYTDFVEGLRPTTSDNGVVSFTLKDGSFKSFVEKAKKTKKVNGQDNFEEAWAKFFDAVTEASIEGEGYNKLKTLTGKPVRNLLAYERNEIQGVYPAKTTTYMNHDQIYNVYRGLPGTPKGGFDAYRKAIVKHLKEEFGLKNYTASTVDSTNNQNYVFIIDEINRGEISKIFGELFFSIDPGYRGHKEGVYTQYANLHENPEEKFYIPNNVYIIGTMNDIDRSVDTFDFAMRRRFTFLEIKAEDSAQKMLKQEKTKKLMMRLNEAIVAKEKGGLSTDYQIGASYFLSIDNGEETMEQLWDTKLYPLLKDYFRGEHKATEKLEILGKVYSNDGDLDEAETSTR</sequence>
<dbReference type="InterPro" id="IPR052934">
    <property type="entry name" value="Methyl-DNA_Rec/Restrict_Enz"/>
</dbReference>
<dbReference type="Proteomes" id="UP000194885">
    <property type="component" value="Unassembled WGS sequence"/>
</dbReference>
<comment type="caution">
    <text evidence="2">The sequence shown here is derived from an EMBL/GenBank/DDBJ whole genome shotgun (WGS) entry which is preliminary data.</text>
</comment>
<evidence type="ECO:0000259" key="1">
    <source>
        <dbReference type="Pfam" id="PF07728"/>
    </source>
</evidence>
<dbReference type="InterPro" id="IPR011704">
    <property type="entry name" value="ATPase_dyneun-rel_AAA"/>
</dbReference>
<dbReference type="Pfam" id="PF07728">
    <property type="entry name" value="AAA_5"/>
    <property type="match status" value="1"/>
</dbReference>
<dbReference type="Gene3D" id="3.40.50.300">
    <property type="entry name" value="P-loop containing nucleotide triphosphate hydrolases"/>
    <property type="match status" value="1"/>
</dbReference>
<gene>
    <name evidence="2" type="ORF">A5810_002535</name>
</gene>
<dbReference type="SUPFAM" id="SSF52540">
    <property type="entry name" value="P-loop containing nucleoside triphosphate hydrolases"/>
    <property type="match status" value="2"/>
</dbReference>
<dbReference type="GO" id="GO:0005524">
    <property type="term" value="F:ATP binding"/>
    <property type="evidence" value="ECO:0007669"/>
    <property type="project" value="InterPro"/>
</dbReference>
<dbReference type="GO" id="GO:0016887">
    <property type="term" value="F:ATP hydrolysis activity"/>
    <property type="evidence" value="ECO:0007669"/>
    <property type="project" value="InterPro"/>
</dbReference>
<dbReference type="RefSeq" id="WP_256925925.1">
    <property type="nucleotide sequence ID" value="NZ_NGKW01000005.1"/>
</dbReference>
<evidence type="ECO:0000313" key="3">
    <source>
        <dbReference type="Proteomes" id="UP000194885"/>
    </source>
</evidence>
<proteinExistence type="predicted"/>
<accession>A0A242BC45</accession>
<evidence type="ECO:0000313" key="2">
    <source>
        <dbReference type="EMBL" id="OTN93076.1"/>
    </source>
</evidence>
<reference evidence="2 3" key="1">
    <citation type="submission" date="2017-05" db="EMBL/GenBank/DDBJ databases">
        <title>The Genome Sequence of Enterococcus faecium 7H8_DIV0219.</title>
        <authorList>
            <consortium name="The Broad Institute Genomics Platform"/>
            <consortium name="The Broad Institute Genomic Center for Infectious Diseases"/>
            <person name="Earl A."/>
            <person name="Manson A."/>
            <person name="Schwartman J."/>
            <person name="Gilmore M."/>
            <person name="Abouelleil A."/>
            <person name="Cao P."/>
            <person name="Chapman S."/>
            <person name="Cusick C."/>
            <person name="Shea T."/>
            <person name="Young S."/>
            <person name="Neafsey D."/>
            <person name="Nusbaum C."/>
            <person name="Birren B."/>
        </authorList>
    </citation>
    <scope>NUCLEOTIDE SEQUENCE [LARGE SCALE GENOMIC DNA]</scope>
    <source>
        <strain evidence="2 3">7H8_DIV0219</strain>
    </source>
</reference>
<dbReference type="PANTHER" id="PTHR37291:SF1">
    <property type="entry name" value="TYPE IV METHYL-DIRECTED RESTRICTION ENZYME ECOKMCRB SUBUNIT"/>
    <property type="match status" value="1"/>
</dbReference>
<organism evidence="2 3">
    <name type="scientific">Enterococcus faecium</name>
    <name type="common">Streptococcus faecium</name>
    <dbReference type="NCBI Taxonomy" id="1352"/>
    <lineage>
        <taxon>Bacteria</taxon>
        <taxon>Bacillati</taxon>
        <taxon>Bacillota</taxon>
        <taxon>Bacilli</taxon>
        <taxon>Lactobacillales</taxon>
        <taxon>Enterococcaceae</taxon>
        <taxon>Enterococcus</taxon>
    </lineage>
</organism>